<feature type="domain" description="IGFBP N-terminal" evidence="2">
    <location>
        <begin position="26"/>
        <end position="91"/>
    </location>
</feature>
<dbReference type="Gene3D" id="4.10.40.20">
    <property type="match status" value="1"/>
</dbReference>
<evidence type="ECO:0000313" key="6">
    <source>
        <dbReference type="WBParaSite" id="DME_0000979801-mRNA-1"/>
    </source>
</evidence>
<protein>
    <submittedName>
        <fullName evidence="6">IGFBP N-terminal domain-containing protein</fullName>
    </submittedName>
</protein>
<dbReference type="Proteomes" id="UP000038040">
    <property type="component" value="Unplaced"/>
</dbReference>
<evidence type="ECO:0000256" key="1">
    <source>
        <dbReference type="ARBA" id="ARBA00023157"/>
    </source>
</evidence>
<dbReference type="GO" id="GO:0005576">
    <property type="term" value="C:extracellular region"/>
    <property type="evidence" value="ECO:0007669"/>
    <property type="project" value="InterPro"/>
</dbReference>
<sequence length="110" mass="12467">MFMPALSAVIRSAYHLQWSQYFNGKVNCSIECTKKCPEVSHCTEVIYDPCDCCPICIRFINESCGSGIGICKENLRCRQDDPNIDSGICVGRLNLILYFICLIFNVLCHF</sequence>
<reference evidence="3 5" key="2">
    <citation type="submission" date="2018-11" db="EMBL/GenBank/DDBJ databases">
        <authorList>
            <consortium name="Pathogen Informatics"/>
        </authorList>
    </citation>
    <scope>NUCLEOTIDE SEQUENCE [LARGE SCALE GENOMIC DNA]</scope>
</reference>
<dbReference type="SUPFAM" id="SSF57184">
    <property type="entry name" value="Growth factor receptor domain"/>
    <property type="match status" value="1"/>
</dbReference>
<dbReference type="Pfam" id="PF00219">
    <property type="entry name" value="IGFBP"/>
    <property type="match status" value="1"/>
</dbReference>
<accession>A0A0N4UPC2</accession>
<evidence type="ECO:0000259" key="2">
    <source>
        <dbReference type="SMART" id="SM00121"/>
    </source>
</evidence>
<name>A0A0N4UPC2_DRAME</name>
<dbReference type="InterPro" id="IPR009030">
    <property type="entry name" value="Growth_fac_rcpt_cys_sf"/>
</dbReference>
<dbReference type="OrthoDB" id="5835611at2759"/>
<organism evidence="4 6">
    <name type="scientific">Dracunculus medinensis</name>
    <name type="common">Guinea worm</name>
    <dbReference type="NCBI Taxonomy" id="318479"/>
    <lineage>
        <taxon>Eukaryota</taxon>
        <taxon>Metazoa</taxon>
        <taxon>Ecdysozoa</taxon>
        <taxon>Nematoda</taxon>
        <taxon>Chromadorea</taxon>
        <taxon>Rhabditida</taxon>
        <taxon>Spirurina</taxon>
        <taxon>Dracunculoidea</taxon>
        <taxon>Dracunculidae</taxon>
        <taxon>Dracunculus</taxon>
    </lineage>
</organism>
<proteinExistence type="predicted"/>
<keyword evidence="1" id="KW-1015">Disulfide bond</keyword>
<dbReference type="InterPro" id="IPR000867">
    <property type="entry name" value="IGFBP-like"/>
</dbReference>
<dbReference type="WBParaSite" id="DME_0000979801-mRNA-1">
    <property type="protein sequence ID" value="DME_0000979801-mRNA-1"/>
    <property type="gene ID" value="DME_0000979801"/>
</dbReference>
<evidence type="ECO:0000313" key="3">
    <source>
        <dbReference type="EMBL" id="VDN53421.1"/>
    </source>
</evidence>
<dbReference type="EMBL" id="UYYG01000129">
    <property type="protein sequence ID" value="VDN53421.1"/>
    <property type="molecule type" value="Genomic_DNA"/>
</dbReference>
<reference evidence="6" key="1">
    <citation type="submission" date="2017-02" db="UniProtKB">
        <authorList>
            <consortium name="WormBaseParasite"/>
        </authorList>
    </citation>
    <scope>IDENTIFICATION</scope>
</reference>
<keyword evidence="5" id="KW-1185">Reference proteome</keyword>
<evidence type="ECO:0000313" key="5">
    <source>
        <dbReference type="Proteomes" id="UP000274756"/>
    </source>
</evidence>
<gene>
    <name evidence="3" type="ORF">DME_LOCUS3394</name>
</gene>
<dbReference type="AlphaFoldDB" id="A0A0N4UPC2"/>
<dbReference type="SMART" id="SM00121">
    <property type="entry name" value="IB"/>
    <property type="match status" value="1"/>
</dbReference>
<evidence type="ECO:0000313" key="4">
    <source>
        <dbReference type="Proteomes" id="UP000038040"/>
    </source>
</evidence>
<dbReference type="Proteomes" id="UP000274756">
    <property type="component" value="Unassembled WGS sequence"/>
</dbReference>